<dbReference type="InterPro" id="IPR031627">
    <property type="entry name" value="PDZK1IP1/SMIM24"/>
</dbReference>
<evidence type="ECO:0000313" key="7">
    <source>
        <dbReference type="Ensembl" id="ENSOMYP00000112375.1"/>
    </source>
</evidence>
<comment type="similarity">
    <text evidence="5">Belongs to the PDZK1-interacting protein 1/SMIM24 family.</text>
</comment>
<evidence type="ECO:0000256" key="4">
    <source>
        <dbReference type="ARBA" id="ARBA00023136"/>
    </source>
</evidence>
<evidence type="ECO:0000313" key="8">
    <source>
        <dbReference type="Proteomes" id="UP000694395"/>
    </source>
</evidence>
<keyword evidence="4 6" id="KW-0472">Membrane</keyword>
<organism evidence="7 8">
    <name type="scientific">Oncorhynchus mykiss</name>
    <name type="common">Rainbow trout</name>
    <name type="synonym">Salmo gairdneri</name>
    <dbReference type="NCBI Taxonomy" id="8022"/>
    <lineage>
        <taxon>Eukaryota</taxon>
        <taxon>Metazoa</taxon>
        <taxon>Chordata</taxon>
        <taxon>Craniata</taxon>
        <taxon>Vertebrata</taxon>
        <taxon>Euteleostomi</taxon>
        <taxon>Actinopterygii</taxon>
        <taxon>Neopterygii</taxon>
        <taxon>Teleostei</taxon>
        <taxon>Protacanthopterygii</taxon>
        <taxon>Salmoniformes</taxon>
        <taxon>Salmonidae</taxon>
        <taxon>Salmoninae</taxon>
        <taxon>Oncorhynchus</taxon>
    </lineage>
</organism>
<reference evidence="7" key="2">
    <citation type="submission" date="2025-08" db="UniProtKB">
        <authorList>
            <consortium name="Ensembl"/>
        </authorList>
    </citation>
    <scope>IDENTIFICATION</scope>
</reference>
<dbReference type="AlphaFoldDB" id="A0A8K9UZ67"/>
<proteinExistence type="inferred from homology"/>
<accession>A0A8K9UZ67</accession>
<evidence type="ECO:0000256" key="6">
    <source>
        <dbReference type="SAM" id="Phobius"/>
    </source>
</evidence>
<keyword evidence="8" id="KW-1185">Reference proteome</keyword>
<evidence type="ECO:0000256" key="1">
    <source>
        <dbReference type="ARBA" id="ARBA00004167"/>
    </source>
</evidence>
<reference evidence="7" key="1">
    <citation type="submission" date="2020-07" db="EMBL/GenBank/DDBJ databases">
        <title>A long reads based de novo assembly of the rainbow trout Arlee double haploid line genome.</title>
        <authorList>
            <person name="Gao G."/>
            <person name="Palti Y."/>
        </authorList>
    </citation>
    <scope>NUCLEOTIDE SEQUENCE [LARGE SCALE GENOMIC DNA]</scope>
</reference>
<evidence type="ECO:0000256" key="5">
    <source>
        <dbReference type="ARBA" id="ARBA00049650"/>
    </source>
</evidence>
<feature type="transmembrane region" description="Helical" evidence="6">
    <location>
        <begin position="25"/>
        <end position="45"/>
    </location>
</feature>
<comment type="subcellular location">
    <subcellularLocation>
        <location evidence="1">Membrane</location>
        <topology evidence="1">Single-pass membrane protein</topology>
    </subcellularLocation>
</comment>
<name>A0A8K9UZ67_ONCMY</name>
<keyword evidence="3 6" id="KW-1133">Transmembrane helix</keyword>
<dbReference type="Ensembl" id="ENSOMYT00000139916.1">
    <property type="protein sequence ID" value="ENSOMYP00000112375.1"/>
    <property type="gene ID" value="ENSOMYG00000051891.1"/>
</dbReference>
<reference evidence="7" key="3">
    <citation type="submission" date="2025-09" db="UniProtKB">
        <authorList>
            <consortium name="Ensembl"/>
        </authorList>
    </citation>
    <scope>IDENTIFICATION</scope>
</reference>
<dbReference type="Proteomes" id="UP000694395">
    <property type="component" value="Chromosome 5"/>
</dbReference>
<protein>
    <submittedName>
        <fullName evidence="7">Uncharacterized protein</fullName>
    </submittedName>
</protein>
<sequence>MHRSSTSSLIVKGLNTHVDRTLPQWLTGIIAVVVFLFLIFVAFLVNKAWFHTATVVGQHKILASSVLCAISSPPSQSTSDERIKGYSLRHPRMSVGSEARNRGNTFDGSKDLTGNIFKHTVARHGFEVHRVYQTS</sequence>
<evidence type="ECO:0000256" key="3">
    <source>
        <dbReference type="ARBA" id="ARBA00022989"/>
    </source>
</evidence>
<evidence type="ECO:0000256" key="2">
    <source>
        <dbReference type="ARBA" id="ARBA00022692"/>
    </source>
</evidence>
<keyword evidence="2 6" id="KW-0812">Transmembrane</keyword>
<dbReference type="GO" id="GO:0016020">
    <property type="term" value="C:membrane"/>
    <property type="evidence" value="ECO:0007669"/>
    <property type="project" value="UniProtKB-SubCell"/>
</dbReference>
<dbReference type="Pfam" id="PF15807">
    <property type="entry name" value="MAP17"/>
    <property type="match status" value="1"/>
</dbReference>